<feature type="transmembrane region" description="Helical" evidence="1">
    <location>
        <begin position="62"/>
        <end position="79"/>
    </location>
</feature>
<keyword evidence="1" id="KW-0472">Membrane</keyword>
<organism evidence="4">
    <name type="scientific">Variovorax paradoxus</name>
    <dbReference type="NCBI Taxonomy" id="34073"/>
    <lineage>
        <taxon>Bacteria</taxon>
        <taxon>Pseudomonadati</taxon>
        <taxon>Pseudomonadota</taxon>
        <taxon>Betaproteobacteria</taxon>
        <taxon>Burkholderiales</taxon>
        <taxon>Comamonadaceae</taxon>
        <taxon>Variovorax</taxon>
    </lineage>
</organism>
<dbReference type="Pfam" id="PF00990">
    <property type="entry name" value="GGDEF"/>
    <property type="match status" value="1"/>
</dbReference>
<dbReference type="AlphaFoldDB" id="A0A679JFN8"/>
<feature type="transmembrane region" description="Helical" evidence="1">
    <location>
        <begin position="35"/>
        <end position="55"/>
    </location>
</feature>
<evidence type="ECO:0000259" key="3">
    <source>
        <dbReference type="PROSITE" id="PS50887"/>
    </source>
</evidence>
<feature type="transmembrane region" description="Helical" evidence="1">
    <location>
        <begin position="107"/>
        <end position="126"/>
    </location>
</feature>
<dbReference type="SUPFAM" id="SSF141868">
    <property type="entry name" value="EAL domain-like"/>
    <property type="match status" value="1"/>
</dbReference>
<evidence type="ECO:0000256" key="1">
    <source>
        <dbReference type="SAM" id="Phobius"/>
    </source>
</evidence>
<dbReference type="PANTHER" id="PTHR44757:SF2">
    <property type="entry name" value="BIOFILM ARCHITECTURE MAINTENANCE PROTEIN MBAA"/>
    <property type="match status" value="1"/>
</dbReference>
<evidence type="ECO:0000259" key="2">
    <source>
        <dbReference type="PROSITE" id="PS50883"/>
    </source>
</evidence>
<gene>
    <name evidence="4" type="ORF">VVAX_05519</name>
</gene>
<dbReference type="InterPro" id="IPR043128">
    <property type="entry name" value="Rev_trsase/Diguanyl_cyclase"/>
</dbReference>
<feature type="domain" description="GGDEF" evidence="3">
    <location>
        <begin position="274"/>
        <end position="404"/>
    </location>
</feature>
<dbReference type="SMART" id="SM00267">
    <property type="entry name" value="GGDEF"/>
    <property type="match status" value="1"/>
</dbReference>
<dbReference type="PROSITE" id="PS50883">
    <property type="entry name" value="EAL"/>
    <property type="match status" value="1"/>
</dbReference>
<dbReference type="InterPro" id="IPR001633">
    <property type="entry name" value="EAL_dom"/>
</dbReference>
<proteinExistence type="predicted"/>
<dbReference type="PROSITE" id="PS50887">
    <property type="entry name" value="GGDEF"/>
    <property type="match status" value="1"/>
</dbReference>
<dbReference type="SMART" id="SM00052">
    <property type="entry name" value="EAL"/>
    <property type="match status" value="1"/>
</dbReference>
<name>A0A679JFN8_VARPD</name>
<keyword evidence="1" id="KW-1133">Transmembrane helix</keyword>
<keyword evidence="1" id="KW-0812">Transmembrane</keyword>
<dbReference type="Gene3D" id="3.30.70.270">
    <property type="match status" value="1"/>
</dbReference>
<dbReference type="Gene3D" id="3.20.20.450">
    <property type="entry name" value="EAL domain"/>
    <property type="match status" value="1"/>
</dbReference>
<accession>A0A679JFN8</accession>
<dbReference type="NCBIfam" id="TIGR00254">
    <property type="entry name" value="GGDEF"/>
    <property type="match status" value="1"/>
</dbReference>
<dbReference type="InterPro" id="IPR029787">
    <property type="entry name" value="Nucleotide_cyclase"/>
</dbReference>
<dbReference type="Pfam" id="PF00563">
    <property type="entry name" value="EAL"/>
    <property type="match status" value="1"/>
</dbReference>
<dbReference type="PANTHER" id="PTHR44757">
    <property type="entry name" value="DIGUANYLATE CYCLASE DGCP"/>
    <property type="match status" value="1"/>
</dbReference>
<protein>
    <submittedName>
        <fullName evidence="4">Putative signaling protein</fullName>
    </submittedName>
</protein>
<dbReference type="InterPro" id="IPR035919">
    <property type="entry name" value="EAL_sf"/>
</dbReference>
<dbReference type="InterPro" id="IPR000160">
    <property type="entry name" value="GGDEF_dom"/>
</dbReference>
<dbReference type="EMBL" id="LR743508">
    <property type="protein sequence ID" value="CAA2109248.1"/>
    <property type="molecule type" value="Genomic_DNA"/>
</dbReference>
<reference evidence="4" key="1">
    <citation type="submission" date="2019-12" db="EMBL/GenBank/DDBJ databases">
        <authorList>
            <person name="Cremers G."/>
        </authorList>
    </citation>
    <scope>NUCLEOTIDE SEQUENCE</scope>
    <source>
        <strain evidence="4">Vvax</strain>
    </source>
</reference>
<feature type="domain" description="EAL" evidence="2">
    <location>
        <begin position="413"/>
        <end position="668"/>
    </location>
</feature>
<dbReference type="SUPFAM" id="SSF55073">
    <property type="entry name" value="Nucleotide cyclase"/>
    <property type="match status" value="1"/>
</dbReference>
<sequence length="684" mass="72955">MNARASTPSLTASVDGEVLSRMVRTDQLVVVRRSVLTAIPINVALSFTATLVALNSGKAFEGLIWLLLSLAVNGLRSYICRWPIALAPGVVTEEGVAVSPTGRPVEWHLRMAAAMAAASGLVWALIPLLCNGYSSPQAVFYLTVVCGICAGSVTYGIAYAFVPISFITPALLSVVGCLLYAGGFDNVALAAMVLLYLGALARGALQSDKAFREGSRLKNEATALASQLRQVHALSLDATQQLAFRASHDSLTGLLNREGFTEAATLHIAARDGRQHGLLLLDLDGFKAVNDAFGHKIGDRVLQDVAGWLQRELTGMHATLGRWGGDEFAVLYTLRADRQAPTAIAQALIRSISFATAHYGGHLGVSIGISVAGDADIADMISFADEALYEAKRTGRNRFQMFDKALNHRLATRRDVERDLLHAIEARAIGVWYQPIMGCDGNEVHSLEALMRWHHPRHGQISPEEVIFAAANTGLAEPLLRHLVDEVCRGMRQMEATGSSLAAVPVAINVSPREMAQLAVDDIVLGMLKSRGIAPRRLQIEITEEVALDTHATRSRLSALSAAGVAIVVDDFGVGYSSLASLRSEYVRQVKIDRSFILGLSSSPGNVVLVDSIVQLGRSLNLQVVAEGVETQEELDALRALGCKLVQGYHLARPAPLVDVTAWASLRAVAAAAHATAPAAAGAA</sequence>
<dbReference type="CDD" id="cd01949">
    <property type="entry name" value="GGDEF"/>
    <property type="match status" value="1"/>
</dbReference>
<dbReference type="RefSeq" id="WP_339093191.1">
    <property type="nucleotide sequence ID" value="NZ_LR743508.1"/>
</dbReference>
<evidence type="ECO:0000313" key="4">
    <source>
        <dbReference type="EMBL" id="CAA2109248.1"/>
    </source>
</evidence>
<dbReference type="CDD" id="cd01948">
    <property type="entry name" value="EAL"/>
    <property type="match status" value="1"/>
</dbReference>
<feature type="transmembrane region" description="Helical" evidence="1">
    <location>
        <begin position="138"/>
        <end position="158"/>
    </location>
</feature>
<dbReference type="InterPro" id="IPR052155">
    <property type="entry name" value="Biofilm_reg_signaling"/>
</dbReference>